<reference evidence="3" key="1">
    <citation type="submission" date="2019-10" db="EMBL/GenBank/DDBJ databases">
        <title>Draft genome sequece of Microseira wollei NIES-4236.</title>
        <authorList>
            <person name="Yamaguchi H."/>
            <person name="Suzuki S."/>
            <person name="Kawachi M."/>
        </authorList>
    </citation>
    <scope>NUCLEOTIDE SEQUENCE</scope>
    <source>
        <strain evidence="3">NIES-4236</strain>
    </source>
</reference>
<organism evidence="3 4">
    <name type="scientific">Microseira wollei NIES-4236</name>
    <dbReference type="NCBI Taxonomy" id="2530354"/>
    <lineage>
        <taxon>Bacteria</taxon>
        <taxon>Bacillati</taxon>
        <taxon>Cyanobacteriota</taxon>
        <taxon>Cyanophyceae</taxon>
        <taxon>Oscillatoriophycideae</taxon>
        <taxon>Aerosakkonematales</taxon>
        <taxon>Aerosakkonemataceae</taxon>
        <taxon>Microseira</taxon>
    </lineage>
</organism>
<keyword evidence="2" id="KW-1133">Transmembrane helix</keyword>
<dbReference type="Proteomes" id="UP001050975">
    <property type="component" value="Unassembled WGS sequence"/>
</dbReference>
<name>A0AAV3XI58_9CYAN</name>
<dbReference type="EMBL" id="BLAY01000115">
    <property type="protein sequence ID" value="GET41248.1"/>
    <property type="molecule type" value="Genomic_DNA"/>
</dbReference>
<feature type="coiled-coil region" evidence="1">
    <location>
        <begin position="114"/>
        <end position="148"/>
    </location>
</feature>
<evidence type="ECO:0000313" key="4">
    <source>
        <dbReference type="Proteomes" id="UP001050975"/>
    </source>
</evidence>
<evidence type="ECO:0000256" key="1">
    <source>
        <dbReference type="SAM" id="Coils"/>
    </source>
</evidence>
<evidence type="ECO:0000256" key="2">
    <source>
        <dbReference type="SAM" id="Phobius"/>
    </source>
</evidence>
<dbReference type="RefSeq" id="WP_226587467.1">
    <property type="nucleotide sequence ID" value="NZ_BLAY01000115.1"/>
</dbReference>
<sequence>MKTAIASSPTYWLQQHPAVFRLLEILIWMSEHPIISVAIVLFAIALIWQLIKWLGYLIEIGVRSLMQAPIKLLQFLLGIGAKSLNAAGNLALKQLTGNKKTVPALPPASSQPVLPDKKQRLAEISHRLEALQKEQNELLQEVATIMAADKINVEV</sequence>
<keyword evidence="2" id="KW-0472">Membrane</keyword>
<accession>A0AAV3XI58</accession>
<comment type="caution">
    <text evidence="3">The sequence shown here is derived from an EMBL/GenBank/DDBJ whole genome shotgun (WGS) entry which is preliminary data.</text>
</comment>
<gene>
    <name evidence="3" type="ORF">MiSe_60600</name>
</gene>
<proteinExistence type="predicted"/>
<dbReference type="AlphaFoldDB" id="A0AAV3XI58"/>
<protein>
    <submittedName>
        <fullName evidence="3">Uncharacterized protein</fullName>
    </submittedName>
</protein>
<keyword evidence="4" id="KW-1185">Reference proteome</keyword>
<evidence type="ECO:0000313" key="3">
    <source>
        <dbReference type="EMBL" id="GET41248.1"/>
    </source>
</evidence>
<keyword evidence="2" id="KW-0812">Transmembrane</keyword>
<keyword evidence="1" id="KW-0175">Coiled coil</keyword>
<feature type="transmembrane region" description="Helical" evidence="2">
    <location>
        <begin position="34"/>
        <end position="58"/>
    </location>
</feature>